<evidence type="ECO:0000313" key="2">
    <source>
        <dbReference type="Proteomes" id="UP000663393"/>
    </source>
</evidence>
<protein>
    <submittedName>
        <fullName evidence="1">Uncharacterized protein</fullName>
    </submittedName>
</protein>
<proteinExistence type="predicted"/>
<organism evidence="1 2">
    <name type="scientific">Providencia phage PSTNGR1</name>
    <dbReference type="NCBI Taxonomy" id="2783542"/>
    <lineage>
        <taxon>Viruses</taxon>
        <taxon>Duplodnaviria</taxon>
        <taxon>Heunggongvirae</taxon>
        <taxon>Uroviricota</taxon>
        <taxon>Caudoviricetes</taxon>
        <taxon>Autographivirales</taxon>
        <taxon>Autonotataviridae</taxon>
        <taxon>Jeruvirus</taxon>
        <taxon>Jeruvirus PSTNGR1</taxon>
    </lineage>
</organism>
<accession>A0A873WRE5</accession>
<name>A0A873WRE5_9CAUD</name>
<sequence length="92" mass="9198">MASILAPGNTAATSTDVVLAAGETATLGVYSAADGQLAGTMRFLVLMATPGADNVVADLTNHNRAVTVAGPGTFRVKRLASDGTAFGVFSEV</sequence>
<keyword evidence="2" id="KW-1185">Reference proteome</keyword>
<dbReference type="Proteomes" id="UP000663393">
    <property type="component" value="Segment"/>
</dbReference>
<dbReference type="EMBL" id="MW145136">
    <property type="protein sequence ID" value="QPB11254.1"/>
    <property type="molecule type" value="Genomic_DNA"/>
</dbReference>
<evidence type="ECO:0000313" key="1">
    <source>
        <dbReference type="EMBL" id="QPB11254.1"/>
    </source>
</evidence>
<reference evidence="1" key="1">
    <citation type="submission" date="2020-10" db="EMBL/GenBank/DDBJ databases">
        <authorList>
            <person name="Yerushalmy O."/>
            <person name="Gronovich N."/>
            <person name="Alkalay-Oren S."/>
            <person name="Coppenhagen-Glazer S."/>
            <person name="Hazan R."/>
        </authorList>
    </citation>
    <scope>NUCLEOTIDE SEQUENCE</scope>
</reference>